<evidence type="ECO:0000313" key="4">
    <source>
        <dbReference type="Proteomes" id="UP001154282"/>
    </source>
</evidence>
<keyword evidence="2" id="KW-1133">Transmembrane helix</keyword>
<evidence type="ECO:0000313" key="3">
    <source>
        <dbReference type="EMBL" id="CAI0559357.1"/>
    </source>
</evidence>
<dbReference type="EMBL" id="CAMGYJ010000011">
    <property type="protein sequence ID" value="CAI0559357.1"/>
    <property type="molecule type" value="Genomic_DNA"/>
</dbReference>
<name>A0AAV0RS34_9ROSI</name>
<evidence type="ECO:0000256" key="1">
    <source>
        <dbReference type="SAM" id="MobiDB-lite"/>
    </source>
</evidence>
<keyword evidence="2" id="KW-0472">Membrane</keyword>
<proteinExistence type="predicted"/>
<dbReference type="AlphaFoldDB" id="A0AAV0RS34"/>
<feature type="region of interest" description="Disordered" evidence="1">
    <location>
        <begin position="92"/>
        <end position="113"/>
    </location>
</feature>
<sequence length="113" mass="12404">MEMAKTLKEVKGQLSSTCMSISGFDYDLGKLWVLKSLIFVSFWVLFSIEGRENEVAAKELPAMDAAAAVLGTTGVEGFRLIFWFLLLRGRERGKRTEEEVRSPPASTGGVADG</sequence>
<accession>A0AAV0RS34</accession>
<gene>
    <name evidence="3" type="ORF">LITE_LOCUS49168</name>
</gene>
<dbReference type="Proteomes" id="UP001154282">
    <property type="component" value="Unassembled WGS sequence"/>
</dbReference>
<protein>
    <submittedName>
        <fullName evidence="3">Uncharacterized protein</fullName>
    </submittedName>
</protein>
<comment type="caution">
    <text evidence="3">The sequence shown here is derived from an EMBL/GenBank/DDBJ whole genome shotgun (WGS) entry which is preliminary data.</text>
</comment>
<reference evidence="3" key="1">
    <citation type="submission" date="2022-08" db="EMBL/GenBank/DDBJ databases">
        <authorList>
            <person name="Gutierrez-Valencia J."/>
        </authorList>
    </citation>
    <scope>NUCLEOTIDE SEQUENCE</scope>
</reference>
<keyword evidence="2" id="KW-0812">Transmembrane</keyword>
<keyword evidence="4" id="KW-1185">Reference proteome</keyword>
<feature type="transmembrane region" description="Helical" evidence="2">
    <location>
        <begin position="28"/>
        <end position="46"/>
    </location>
</feature>
<evidence type="ECO:0000256" key="2">
    <source>
        <dbReference type="SAM" id="Phobius"/>
    </source>
</evidence>
<feature type="compositionally biased region" description="Basic and acidic residues" evidence="1">
    <location>
        <begin position="92"/>
        <end position="101"/>
    </location>
</feature>
<organism evidence="3 4">
    <name type="scientific">Linum tenue</name>
    <dbReference type="NCBI Taxonomy" id="586396"/>
    <lineage>
        <taxon>Eukaryota</taxon>
        <taxon>Viridiplantae</taxon>
        <taxon>Streptophyta</taxon>
        <taxon>Embryophyta</taxon>
        <taxon>Tracheophyta</taxon>
        <taxon>Spermatophyta</taxon>
        <taxon>Magnoliopsida</taxon>
        <taxon>eudicotyledons</taxon>
        <taxon>Gunneridae</taxon>
        <taxon>Pentapetalae</taxon>
        <taxon>rosids</taxon>
        <taxon>fabids</taxon>
        <taxon>Malpighiales</taxon>
        <taxon>Linaceae</taxon>
        <taxon>Linum</taxon>
    </lineage>
</organism>
<feature type="transmembrane region" description="Helical" evidence="2">
    <location>
        <begin position="66"/>
        <end position="87"/>
    </location>
</feature>